<dbReference type="SMART" id="SM00717">
    <property type="entry name" value="SANT"/>
    <property type="match status" value="1"/>
</dbReference>
<dbReference type="EMBL" id="JAOPGA020001753">
    <property type="protein sequence ID" value="KAL0491094.1"/>
    <property type="molecule type" value="Genomic_DNA"/>
</dbReference>
<dbReference type="PANTHER" id="PTHR44042:SF67">
    <property type="entry name" value="MYB-LIKE PROTEIN I"/>
    <property type="match status" value="1"/>
</dbReference>
<evidence type="ECO:0000259" key="5">
    <source>
        <dbReference type="PROSITE" id="PS50090"/>
    </source>
</evidence>
<evidence type="ECO:0000313" key="8">
    <source>
        <dbReference type="Proteomes" id="UP001431209"/>
    </source>
</evidence>
<dbReference type="GO" id="GO:0003677">
    <property type="term" value="F:DNA binding"/>
    <property type="evidence" value="ECO:0007669"/>
    <property type="project" value="InterPro"/>
</dbReference>
<dbReference type="PANTHER" id="PTHR44042">
    <property type="entry name" value="DUPLICATED HOMEODOMAIN-LIKE SUPERFAMILY PROTEIN-RELATED"/>
    <property type="match status" value="1"/>
</dbReference>
<keyword evidence="2" id="KW-0804">Transcription</keyword>
<dbReference type="AlphaFoldDB" id="A0AAW2ZNT7"/>
<dbReference type="CDD" id="cd00167">
    <property type="entry name" value="SANT"/>
    <property type="match status" value="1"/>
</dbReference>
<keyword evidence="3" id="KW-0539">Nucleus</keyword>
<comment type="caution">
    <text evidence="7">The sequence shown here is derived from an EMBL/GenBank/DDBJ whole genome shotgun (WGS) entry which is preliminary data.</text>
</comment>
<gene>
    <name evidence="7" type="ORF">AKO1_009711</name>
</gene>
<evidence type="ECO:0000256" key="1">
    <source>
        <dbReference type="ARBA" id="ARBA00023015"/>
    </source>
</evidence>
<dbReference type="SUPFAM" id="SSF46689">
    <property type="entry name" value="Homeodomain-like"/>
    <property type="match status" value="1"/>
</dbReference>
<keyword evidence="8" id="KW-1185">Reference proteome</keyword>
<keyword evidence="1" id="KW-0805">Transcription regulation</keyword>
<dbReference type="InterPro" id="IPR017930">
    <property type="entry name" value="Myb_dom"/>
</dbReference>
<accession>A0AAW2ZNT7</accession>
<dbReference type="InterPro" id="IPR009057">
    <property type="entry name" value="Homeodomain-like_sf"/>
</dbReference>
<dbReference type="Gene3D" id="1.10.10.60">
    <property type="entry name" value="Homeodomain-like"/>
    <property type="match status" value="1"/>
</dbReference>
<evidence type="ECO:0000313" key="7">
    <source>
        <dbReference type="EMBL" id="KAL0491094.1"/>
    </source>
</evidence>
<organism evidence="7 8">
    <name type="scientific">Acrasis kona</name>
    <dbReference type="NCBI Taxonomy" id="1008807"/>
    <lineage>
        <taxon>Eukaryota</taxon>
        <taxon>Discoba</taxon>
        <taxon>Heterolobosea</taxon>
        <taxon>Tetramitia</taxon>
        <taxon>Eutetramitia</taxon>
        <taxon>Acrasidae</taxon>
        <taxon>Acrasis</taxon>
    </lineage>
</organism>
<feature type="domain" description="HTH myb-type" evidence="6">
    <location>
        <begin position="219"/>
        <end position="275"/>
    </location>
</feature>
<evidence type="ECO:0000256" key="2">
    <source>
        <dbReference type="ARBA" id="ARBA00023163"/>
    </source>
</evidence>
<evidence type="ECO:0000256" key="4">
    <source>
        <dbReference type="SAM" id="MobiDB-lite"/>
    </source>
</evidence>
<proteinExistence type="predicted"/>
<sequence length="284" mass="32852">MDQPANNSQMTFPQEVSMADVYSFLQHREDNSVMPRLYFNESTPKFYEVSPRTPQQPLFQNWFGAMHNRTEEEIFRQLTSPPSELEESTKITTSEIPLQSYQPPIQPVQSSLLDIRPVSNCVLSHGLETVEQTATESVFDPITLAISQTLQNSSRRRFSFNSDLPPKPSSPPNPNKRPREEEIELEKEVDNKKKGLIFKGFQLEPESKKIKFVKTEKSTSGLNDGSWSDEEHDKFMLGLEECGYGKWRLISEVYVKTRTRVQVASHAQKYFNKLKRKEKKSEQQ</sequence>
<dbReference type="PROSITE" id="PS51294">
    <property type="entry name" value="HTH_MYB"/>
    <property type="match status" value="1"/>
</dbReference>
<protein>
    <submittedName>
        <fullName evidence="7">Uncharacterized protein</fullName>
    </submittedName>
</protein>
<feature type="compositionally biased region" description="Pro residues" evidence="4">
    <location>
        <begin position="165"/>
        <end position="175"/>
    </location>
</feature>
<dbReference type="Proteomes" id="UP001431209">
    <property type="component" value="Unassembled WGS sequence"/>
</dbReference>
<name>A0AAW2ZNT7_9EUKA</name>
<evidence type="ECO:0000256" key="3">
    <source>
        <dbReference type="ARBA" id="ARBA00023242"/>
    </source>
</evidence>
<dbReference type="PROSITE" id="PS50090">
    <property type="entry name" value="MYB_LIKE"/>
    <property type="match status" value="1"/>
</dbReference>
<dbReference type="InterPro" id="IPR001005">
    <property type="entry name" value="SANT/Myb"/>
</dbReference>
<dbReference type="InterPro" id="IPR006447">
    <property type="entry name" value="Myb_dom_plants"/>
</dbReference>
<dbReference type="NCBIfam" id="TIGR01557">
    <property type="entry name" value="myb_SHAQKYF"/>
    <property type="match status" value="1"/>
</dbReference>
<dbReference type="Pfam" id="PF00249">
    <property type="entry name" value="Myb_DNA-binding"/>
    <property type="match status" value="1"/>
</dbReference>
<feature type="region of interest" description="Disordered" evidence="4">
    <location>
        <begin position="155"/>
        <end position="180"/>
    </location>
</feature>
<evidence type="ECO:0000259" key="6">
    <source>
        <dbReference type="PROSITE" id="PS51294"/>
    </source>
</evidence>
<feature type="domain" description="Myb-like" evidence="5">
    <location>
        <begin position="219"/>
        <end position="271"/>
    </location>
</feature>
<reference evidence="7 8" key="1">
    <citation type="submission" date="2024-03" db="EMBL/GenBank/DDBJ databases">
        <title>The Acrasis kona genome and developmental transcriptomes reveal deep origins of eukaryotic multicellular pathways.</title>
        <authorList>
            <person name="Sheikh S."/>
            <person name="Fu C.-J."/>
            <person name="Brown M.W."/>
            <person name="Baldauf S.L."/>
        </authorList>
    </citation>
    <scope>NUCLEOTIDE SEQUENCE [LARGE SCALE GENOMIC DNA]</scope>
    <source>
        <strain evidence="7 8">ATCC MYA-3509</strain>
    </source>
</reference>